<dbReference type="GO" id="GO:0016491">
    <property type="term" value="F:oxidoreductase activity"/>
    <property type="evidence" value="ECO:0007669"/>
    <property type="project" value="UniProtKB-KW"/>
</dbReference>
<organism evidence="3">
    <name type="scientific">marine metagenome</name>
    <dbReference type="NCBI Taxonomy" id="408172"/>
    <lineage>
        <taxon>unclassified sequences</taxon>
        <taxon>metagenomes</taxon>
        <taxon>ecological metagenomes</taxon>
    </lineage>
</organism>
<keyword evidence="1" id="KW-0560">Oxidoreductase</keyword>
<dbReference type="CDD" id="cd07034">
    <property type="entry name" value="TPP_PYR_PFOR_IOR-alpha_like"/>
    <property type="match status" value="1"/>
</dbReference>
<dbReference type="InterPro" id="IPR029061">
    <property type="entry name" value="THDP-binding"/>
</dbReference>
<gene>
    <name evidence="3" type="ORF">METZ01_LOCUS295956</name>
</gene>
<reference evidence="3" key="1">
    <citation type="submission" date="2018-05" db="EMBL/GenBank/DDBJ databases">
        <authorList>
            <person name="Lanie J.A."/>
            <person name="Ng W.-L."/>
            <person name="Kazmierczak K.M."/>
            <person name="Andrzejewski T.M."/>
            <person name="Davidsen T.M."/>
            <person name="Wayne K.J."/>
            <person name="Tettelin H."/>
            <person name="Glass J.I."/>
            <person name="Rusch D."/>
            <person name="Podicherti R."/>
            <person name="Tsui H.-C.T."/>
            <person name="Winkler M.E."/>
        </authorList>
    </citation>
    <scope>NUCLEOTIDE SEQUENCE</scope>
</reference>
<sequence length="179" mass="18536">MHLGATAADESGFEIAQVDPPIEESNARERILIRGYEAACLGAMAAGLDVFIGYPISPATTMLTYMETNLNGDDKFVGQASSEIESIAALIGAGFAGKKTMTSTAGPGLSLMGEGLGLAWMSEIPLVVADVQRGGPATGLPTKTEQSDFIMAMNPGHGDMSLPVIAPGNVEEAFWATAK</sequence>
<proteinExistence type="predicted"/>
<feature type="domain" description="Pyruvate flavodoxin/ferredoxin oxidoreductase pyrimidine binding" evidence="2">
    <location>
        <begin position="42"/>
        <end position="178"/>
    </location>
</feature>
<feature type="non-terminal residue" evidence="3">
    <location>
        <position position="179"/>
    </location>
</feature>
<dbReference type="PANTHER" id="PTHR32154">
    <property type="entry name" value="PYRUVATE-FLAVODOXIN OXIDOREDUCTASE-RELATED"/>
    <property type="match status" value="1"/>
</dbReference>
<evidence type="ECO:0000313" key="3">
    <source>
        <dbReference type="EMBL" id="SVC43102.1"/>
    </source>
</evidence>
<dbReference type="InterPro" id="IPR002880">
    <property type="entry name" value="Pyrv_Fd/Flavodoxin_OxRdtase_N"/>
</dbReference>
<dbReference type="GO" id="GO:0006979">
    <property type="term" value="P:response to oxidative stress"/>
    <property type="evidence" value="ECO:0007669"/>
    <property type="project" value="TreeGrafter"/>
</dbReference>
<dbReference type="PANTHER" id="PTHR32154:SF20">
    <property type="entry name" value="2-OXOGLUTARATE OXIDOREDUCTASE SUBUNIT KORA"/>
    <property type="match status" value="1"/>
</dbReference>
<dbReference type="AlphaFoldDB" id="A0A382M6W3"/>
<dbReference type="InterPro" id="IPR050722">
    <property type="entry name" value="Pyruvate:ferred/Flavod_OxRd"/>
</dbReference>
<dbReference type="SUPFAM" id="SSF52518">
    <property type="entry name" value="Thiamin diphosphate-binding fold (THDP-binding)"/>
    <property type="match status" value="1"/>
</dbReference>
<evidence type="ECO:0000259" key="2">
    <source>
        <dbReference type="Pfam" id="PF01855"/>
    </source>
</evidence>
<dbReference type="EMBL" id="UINC01090826">
    <property type="protein sequence ID" value="SVC43102.1"/>
    <property type="molecule type" value="Genomic_DNA"/>
</dbReference>
<dbReference type="Pfam" id="PF01855">
    <property type="entry name" value="POR_N"/>
    <property type="match status" value="1"/>
</dbReference>
<name>A0A382M6W3_9ZZZZ</name>
<evidence type="ECO:0000256" key="1">
    <source>
        <dbReference type="ARBA" id="ARBA00023002"/>
    </source>
</evidence>
<accession>A0A382M6W3</accession>
<protein>
    <recommendedName>
        <fullName evidence="2">Pyruvate flavodoxin/ferredoxin oxidoreductase pyrimidine binding domain-containing protein</fullName>
    </recommendedName>
</protein>
<dbReference type="Gene3D" id="3.40.50.970">
    <property type="match status" value="1"/>
</dbReference>